<dbReference type="GO" id="GO:0003676">
    <property type="term" value="F:nucleic acid binding"/>
    <property type="evidence" value="ECO:0007669"/>
    <property type="project" value="InterPro"/>
</dbReference>
<keyword evidence="4" id="KW-1185">Reference proteome</keyword>
<dbReference type="Gene3D" id="1.10.340.70">
    <property type="match status" value="1"/>
</dbReference>
<reference evidence="3 4" key="1">
    <citation type="submission" date="2018-04" db="EMBL/GenBank/DDBJ databases">
        <authorList>
            <person name="Zhang X."/>
            <person name="Yuan J."/>
            <person name="Li F."/>
            <person name="Xiang J."/>
        </authorList>
    </citation>
    <scope>NUCLEOTIDE SEQUENCE [LARGE SCALE GENOMIC DNA]</scope>
    <source>
        <tissue evidence="3">Muscle</tissue>
    </source>
</reference>
<dbReference type="GO" id="GO:0015074">
    <property type="term" value="P:DNA integration"/>
    <property type="evidence" value="ECO:0007669"/>
    <property type="project" value="InterPro"/>
</dbReference>
<dbReference type="STRING" id="6689.A0A3R7M3C5"/>
<evidence type="ECO:0000259" key="2">
    <source>
        <dbReference type="PROSITE" id="PS50994"/>
    </source>
</evidence>
<dbReference type="SUPFAM" id="SSF53098">
    <property type="entry name" value="Ribonuclease H-like"/>
    <property type="match status" value="1"/>
</dbReference>
<name>A0A3R7M3C5_PENVA</name>
<dbReference type="EC" id="2.7.7.49" evidence="1"/>
<reference evidence="3 4" key="2">
    <citation type="submission" date="2019-01" db="EMBL/GenBank/DDBJ databases">
        <title>The decoding of complex shrimp genome reveals the adaptation for benthos swimmer, frequently molting mechanism and breeding impact on genome.</title>
        <authorList>
            <person name="Sun Y."/>
            <person name="Gao Y."/>
            <person name="Yu Y."/>
        </authorList>
    </citation>
    <scope>NUCLEOTIDE SEQUENCE [LARGE SCALE GENOMIC DNA]</scope>
    <source>
        <tissue evidence="3">Muscle</tissue>
    </source>
</reference>
<dbReference type="Proteomes" id="UP000283509">
    <property type="component" value="Unassembled WGS sequence"/>
</dbReference>
<dbReference type="EMBL" id="QCYY01002256">
    <property type="protein sequence ID" value="ROT71744.1"/>
    <property type="molecule type" value="Genomic_DNA"/>
</dbReference>
<dbReference type="GO" id="GO:0003964">
    <property type="term" value="F:RNA-directed DNA polymerase activity"/>
    <property type="evidence" value="ECO:0007669"/>
    <property type="project" value="UniProtKB-EC"/>
</dbReference>
<evidence type="ECO:0000256" key="1">
    <source>
        <dbReference type="ARBA" id="ARBA00012493"/>
    </source>
</evidence>
<protein>
    <recommendedName>
        <fullName evidence="1">RNA-directed DNA polymerase</fullName>
        <ecNumber evidence="1">2.7.7.49</ecNumber>
    </recommendedName>
</protein>
<accession>A0A3R7M3C5</accession>
<dbReference type="Gene3D" id="3.30.420.10">
    <property type="entry name" value="Ribonuclease H-like superfamily/Ribonuclease H"/>
    <property type="match status" value="1"/>
</dbReference>
<dbReference type="OrthoDB" id="6371339at2759"/>
<dbReference type="InterPro" id="IPR036397">
    <property type="entry name" value="RNaseH_sf"/>
</dbReference>
<proteinExistence type="predicted"/>
<evidence type="ECO:0000313" key="3">
    <source>
        <dbReference type="EMBL" id="ROT71744.1"/>
    </source>
</evidence>
<comment type="caution">
    <text evidence="3">The sequence shown here is derived from an EMBL/GenBank/DDBJ whole genome shotgun (WGS) entry which is preliminary data.</text>
</comment>
<dbReference type="InterPro" id="IPR041588">
    <property type="entry name" value="Integrase_H2C2"/>
</dbReference>
<dbReference type="InterPro" id="IPR001584">
    <property type="entry name" value="Integrase_cat-core"/>
</dbReference>
<dbReference type="InterPro" id="IPR050951">
    <property type="entry name" value="Retrovirus_Pol_polyprotein"/>
</dbReference>
<sequence length="435" mass="48861">MLTDLYTKGRLYRVDLSPLLQPDLVERHQRDDPLWQQLIEYLEEGRLPPRRIPLPLDQFELRDRVLYHVKSNNERALLQLVIPRSLRGAALDAVHAVPSAGHQGVHRTYQRLRDHFYFPGMLAASRKYVASCTACQRRKGAIARTPLQSMPDVAEPFERVSVDILTLTPSARGNKYVLVLIDHLTRFVELFPLATKDAQTVADVFLAEFVTRYGPPRTLLSDNGLEFRNRLLSDICHHLQLGWPLVRPPERLVSVGPPITIEGGGLDRGSITKGIWSLCIAALSCTPVTEPDPWVPDEPQRDACCPLLITSPSCNITLYDLGPNTLAACSFQSLPFIQPVEWGIPLTMDGSRAQQPASVLRNDPVLSYSQPPLIYAGFLFCLRFWQGRAFVLNVCRNPVQLLFLLSLAKLWLVFTPDRQCPGAEVGLRSFPMTGT</sequence>
<feature type="domain" description="Integrase catalytic" evidence="2">
    <location>
        <begin position="147"/>
        <end position="248"/>
    </location>
</feature>
<dbReference type="InterPro" id="IPR012337">
    <property type="entry name" value="RNaseH-like_sf"/>
</dbReference>
<dbReference type="PROSITE" id="PS50994">
    <property type="entry name" value="INTEGRASE"/>
    <property type="match status" value="1"/>
</dbReference>
<organism evidence="3 4">
    <name type="scientific">Penaeus vannamei</name>
    <name type="common">Whiteleg shrimp</name>
    <name type="synonym">Litopenaeus vannamei</name>
    <dbReference type="NCBI Taxonomy" id="6689"/>
    <lineage>
        <taxon>Eukaryota</taxon>
        <taxon>Metazoa</taxon>
        <taxon>Ecdysozoa</taxon>
        <taxon>Arthropoda</taxon>
        <taxon>Crustacea</taxon>
        <taxon>Multicrustacea</taxon>
        <taxon>Malacostraca</taxon>
        <taxon>Eumalacostraca</taxon>
        <taxon>Eucarida</taxon>
        <taxon>Decapoda</taxon>
        <taxon>Dendrobranchiata</taxon>
        <taxon>Penaeoidea</taxon>
        <taxon>Penaeidae</taxon>
        <taxon>Penaeus</taxon>
    </lineage>
</organism>
<dbReference type="FunFam" id="1.10.340.70:FF:000001">
    <property type="entry name" value="Retrovirus-related Pol polyprotein from transposon gypsy-like Protein"/>
    <property type="match status" value="1"/>
</dbReference>
<evidence type="ECO:0000313" key="4">
    <source>
        <dbReference type="Proteomes" id="UP000283509"/>
    </source>
</evidence>
<dbReference type="PANTHER" id="PTHR37984">
    <property type="entry name" value="PROTEIN CBG26694"/>
    <property type="match status" value="1"/>
</dbReference>
<dbReference type="PANTHER" id="PTHR37984:SF15">
    <property type="entry name" value="INTEGRASE CATALYTIC DOMAIN-CONTAINING PROTEIN"/>
    <property type="match status" value="1"/>
</dbReference>
<dbReference type="Pfam" id="PF00665">
    <property type="entry name" value="rve"/>
    <property type="match status" value="1"/>
</dbReference>
<gene>
    <name evidence="3" type="ORF">C7M84_009930</name>
</gene>
<dbReference type="AlphaFoldDB" id="A0A3R7M3C5"/>
<dbReference type="Pfam" id="PF17921">
    <property type="entry name" value="Integrase_H2C2"/>
    <property type="match status" value="1"/>
</dbReference>